<accession>A0ABU7A1V4</accession>
<proteinExistence type="predicted"/>
<evidence type="ECO:0000313" key="2">
    <source>
        <dbReference type="Proteomes" id="UP001345963"/>
    </source>
</evidence>
<comment type="caution">
    <text evidence="1">The sequence shown here is derived from an EMBL/GenBank/DDBJ whole genome shotgun (WGS) entry which is preliminary data.</text>
</comment>
<keyword evidence="2" id="KW-1185">Reference proteome</keyword>
<gene>
    <name evidence="1" type="ORF">ATANTOWER_007646</name>
</gene>
<reference evidence="1 2" key="1">
    <citation type="submission" date="2021-07" db="EMBL/GenBank/DDBJ databases">
        <authorList>
            <person name="Palmer J.M."/>
        </authorList>
    </citation>
    <scope>NUCLEOTIDE SEQUENCE [LARGE SCALE GENOMIC DNA]</scope>
    <source>
        <strain evidence="1 2">AT_MEX2019</strain>
        <tissue evidence="1">Muscle</tissue>
    </source>
</reference>
<name>A0ABU7A1V4_9TELE</name>
<protein>
    <submittedName>
        <fullName evidence="1">Uncharacterized protein</fullName>
    </submittedName>
</protein>
<dbReference type="Proteomes" id="UP001345963">
    <property type="component" value="Unassembled WGS sequence"/>
</dbReference>
<organism evidence="1 2">
    <name type="scientific">Ataeniobius toweri</name>
    <dbReference type="NCBI Taxonomy" id="208326"/>
    <lineage>
        <taxon>Eukaryota</taxon>
        <taxon>Metazoa</taxon>
        <taxon>Chordata</taxon>
        <taxon>Craniata</taxon>
        <taxon>Vertebrata</taxon>
        <taxon>Euteleostomi</taxon>
        <taxon>Actinopterygii</taxon>
        <taxon>Neopterygii</taxon>
        <taxon>Teleostei</taxon>
        <taxon>Neoteleostei</taxon>
        <taxon>Acanthomorphata</taxon>
        <taxon>Ovalentaria</taxon>
        <taxon>Atherinomorphae</taxon>
        <taxon>Cyprinodontiformes</taxon>
        <taxon>Goodeidae</taxon>
        <taxon>Ataeniobius</taxon>
    </lineage>
</organism>
<dbReference type="EMBL" id="JAHUTI010000190">
    <property type="protein sequence ID" value="MED6231763.1"/>
    <property type="molecule type" value="Genomic_DNA"/>
</dbReference>
<evidence type="ECO:0000313" key="1">
    <source>
        <dbReference type="EMBL" id="MED6231763.1"/>
    </source>
</evidence>
<sequence length="134" mass="14655">MFNLAGRFKPLIPSEPCSLIVLTSSMFLPVSPESSPSAVICAFQEKSGYCLVNKKPFDKRMRTSQKLFWTQQTAPSPQPLPACPLSISVQATHGPLKTTWLPCLKTHGSIATRIISLPFSLCLPKSPMPMNPIA</sequence>